<dbReference type="InterPro" id="IPR056924">
    <property type="entry name" value="SH3_Tf2-1"/>
</dbReference>
<keyword evidence="3" id="KW-1185">Reference proteome</keyword>
<evidence type="ECO:0000313" key="3">
    <source>
        <dbReference type="Proteomes" id="UP000030671"/>
    </source>
</evidence>
<gene>
    <name evidence="2" type="ORF">HETIRDRAFT_325217</name>
</gene>
<dbReference type="InParanoid" id="W4JYL1"/>
<evidence type="ECO:0000313" key="2">
    <source>
        <dbReference type="EMBL" id="ETW78190.1"/>
    </source>
</evidence>
<organism evidence="2 3">
    <name type="scientific">Heterobasidion irregulare (strain TC 32-1)</name>
    <dbReference type="NCBI Taxonomy" id="747525"/>
    <lineage>
        <taxon>Eukaryota</taxon>
        <taxon>Fungi</taxon>
        <taxon>Dikarya</taxon>
        <taxon>Basidiomycota</taxon>
        <taxon>Agaricomycotina</taxon>
        <taxon>Agaricomycetes</taxon>
        <taxon>Russulales</taxon>
        <taxon>Bondarzewiaceae</taxon>
        <taxon>Heterobasidion</taxon>
        <taxon>Heterobasidion annosum species complex</taxon>
    </lineage>
</organism>
<evidence type="ECO:0000259" key="1">
    <source>
        <dbReference type="Pfam" id="PF24626"/>
    </source>
</evidence>
<sequence length="87" mass="10101">GKNIHTNHLSEKLRPKCFGPFKIIDTIRTINFKLKLSNSWKWIYNIFYASQLTPYKANKVYGPNYPKLAPDLSKEQEEFKVKAIVGA</sequence>
<protein>
    <recommendedName>
        <fullName evidence="1">Tf2-1-like SH3-like domain-containing protein</fullName>
    </recommendedName>
</protein>
<dbReference type="Proteomes" id="UP000030671">
    <property type="component" value="Unassembled WGS sequence"/>
</dbReference>
<dbReference type="OrthoDB" id="3218226at2759"/>
<dbReference type="GeneID" id="20671125"/>
<dbReference type="eggNOG" id="ENOG502S856">
    <property type="taxonomic scope" value="Eukaryota"/>
</dbReference>
<dbReference type="KEGG" id="hir:HETIRDRAFT_325217"/>
<name>W4JYL1_HETIT</name>
<accession>W4JYL1</accession>
<reference evidence="2 3" key="1">
    <citation type="journal article" date="2012" name="New Phytol.">
        <title>Insight into trade-off between wood decay and parasitism from the genome of a fungal forest pathogen.</title>
        <authorList>
            <person name="Olson A."/>
            <person name="Aerts A."/>
            <person name="Asiegbu F."/>
            <person name="Belbahri L."/>
            <person name="Bouzid O."/>
            <person name="Broberg A."/>
            <person name="Canback B."/>
            <person name="Coutinho P.M."/>
            <person name="Cullen D."/>
            <person name="Dalman K."/>
            <person name="Deflorio G."/>
            <person name="van Diepen L.T."/>
            <person name="Dunand C."/>
            <person name="Duplessis S."/>
            <person name="Durling M."/>
            <person name="Gonthier P."/>
            <person name="Grimwood J."/>
            <person name="Fossdal C.G."/>
            <person name="Hansson D."/>
            <person name="Henrissat B."/>
            <person name="Hietala A."/>
            <person name="Himmelstrand K."/>
            <person name="Hoffmeister D."/>
            <person name="Hogberg N."/>
            <person name="James T.Y."/>
            <person name="Karlsson M."/>
            <person name="Kohler A."/>
            <person name="Kues U."/>
            <person name="Lee Y.H."/>
            <person name="Lin Y.C."/>
            <person name="Lind M."/>
            <person name="Lindquist E."/>
            <person name="Lombard V."/>
            <person name="Lucas S."/>
            <person name="Lunden K."/>
            <person name="Morin E."/>
            <person name="Murat C."/>
            <person name="Park J."/>
            <person name="Raffaello T."/>
            <person name="Rouze P."/>
            <person name="Salamov A."/>
            <person name="Schmutz J."/>
            <person name="Solheim H."/>
            <person name="Stahlberg J."/>
            <person name="Velez H."/>
            <person name="de Vries R.P."/>
            <person name="Wiebenga A."/>
            <person name="Woodward S."/>
            <person name="Yakovlev I."/>
            <person name="Garbelotto M."/>
            <person name="Martin F."/>
            <person name="Grigoriev I.V."/>
            <person name="Stenlid J."/>
        </authorList>
    </citation>
    <scope>NUCLEOTIDE SEQUENCE [LARGE SCALE GENOMIC DNA]</scope>
    <source>
        <strain evidence="2 3">TC 32-1</strain>
    </source>
</reference>
<proteinExistence type="predicted"/>
<feature type="non-terminal residue" evidence="2">
    <location>
        <position position="1"/>
    </location>
</feature>
<dbReference type="HOGENOM" id="CLU_000384_6_4_1"/>
<dbReference type="AlphaFoldDB" id="W4JYL1"/>
<feature type="domain" description="Tf2-1-like SH3-like" evidence="1">
    <location>
        <begin position="7"/>
        <end position="56"/>
    </location>
</feature>
<dbReference type="Pfam" id="PF24626">
    <property type="entry name" value="SH3_Tf2-1"/>
    <property type="match status" value="1"/>
</dbReference>
<dbReference type="EMBL" id="KI925462">
    <property type="protein sequence ID" value="ETW78190.1"/>
    <property type="molecule type" value="Genomic_DNA"/>
</dbReference>
<dbReference type="RefSeq" id="XP_009550184.1">
    <property type="nucleotide sequence ID" value="XM_009551889.1"/>
</dbReference>